<dbReference type="RefSeq" id="WP_344323966.1">
    <property type="nucleotide sequence ID" value="NZ_BAAAPY010000001.1"/>
</dbReference>
<accession>A0ABN2VS63</accession>
<dbReference type="Pfam" id="PF13829">
    <property type="entry name" value="DUF4191"/>
    <property type="match status" value="1"/>
</dbReference>
<keyword evidence="2" id="KW-0812">Transmembrane</keyword>
<sequence>MSSPAPAPEKGRLRQMRQAYRLTKRTDKRIGLILLAWFVGVAAATGAFGYLVFGTHWLSIVSTTLFALLSGLLAVLIVFGRRAERSMYAQAEGQAGAAAGALQMLRRGWLVKPAVGFTKSQDVVHRVVGRPGVVLIGEGSSSGRVQNLLVAERKKHARIVGEEIPVTTIVVGRGEGEVPLPKLLKHVKKLPKKIKPGEQTAVVNKLKALDAMRPAAPMPRGPMPTSVKGARKMMRG</sequence>
<reference evidence="3 4" key="1">
    <citation type="journal article" date="2019" name="Int. J. Syst. Evol. Microbiol.">
        <title>The Global Catalogue of Microorganisms (GCM) 10K type strain sequencing project: providing services to taxonomists for standard genome sequencing and annotation.</title>
        <authorList>
            <consortium name="The Broad Institute Genomics Platform"/>
            <consortium name="The Broad Institute Genome Sequencing Center for Infectious Disease"/>
            <person name="Wu L."/>
            <person name="Ma J."/>
        </authorList>
    </citation>
    <scope>NUCLEOTIDE SEQUENCE [LARGE SCALE GENOMIC DNA]</scope>
    <source>
        <strain evidence="3 4">JCM 15749</strain>
    </source>
</reference>
<keyword evidence="2" id="KW-1133">Transmembrane helix</keyword>
<keyword evidence="4" id="KW-1185">Reference proteome</keyword>
<dbReference type="InterPro" id="IPR025445">
    <property type="entry name" value="DUF4191"/>
</dbReference>
<evidence type="ECO:0000256" key="2">
    <source>
        <dbReference type="SAM" id="Phobius"/>
    </source>
</evidence>
<protein>
    <submittedName>
        <fullName evidence="3">DUF4191 domain-containing protein</fullName>
    </submittedName>
</protein>
<name>A0ABN2VS63_9ACTN</name>
<feature type="transmembrane region" description="Helical" evidence="2">
    <location>
        <begin position="57"/>
        <end position="79"/>
    </location>
</feature>
<evidence type="ECO:0000313" key="3">
    <source>
        <dbReference type="EMBL" id="GAA2070894.1"/>
    </source>
</evidence>
<keyword evidence="2" id="KW-0472">Membrane</keyword>
<feature type="region of interest" description="Disordered" evidence="1">
    <location>
        <begin position="214"/>
        <end position="236"/>
    </location>
</feature>
<dbReference type="Proteomes" id="UP001501480">
    <property type="component" value="Unassembled WGS sequence"/>
</dbReference>
<dbReference type="EMBL" id="BAAAPY010000001">
    <property type="protein sequence ID" value="GAA2070894.1"/>
    <property type="molecule type" value="Genomic_DNA"/>
</dbReference>
<comment type="caution">
    <text evidence="3">The sequence shown here is derived from an EMBL/GenBank/DDBJ whole genome shotgun (WGS) entry which is preliminary data.</text>
</comment>
<feature type="transmembrane region" description="Helical" evidence="2">
    <location>
        <begin position="30"/>
        <end position="51"/>
    </location>
</feature>
<evidence type="ECO:0000313" key="4">
    <source>
        <dbReference type="Proteomes" id="UP001501480"/>
    </source>
</evidence>
<evidence type="ECO:0000256" key="1">
    <source>
        <dbReference type="SAM" id="MobiDB-lite"/>
    </source>
</evidence>
<organism evidence="3 4">
    <name type="scientific">Aeromicrobium halocynthiae</name>
    <dbReference type="NCBI Taxonomy" id="560557"/>
    <lineage>
        <taxon>Bacteria</taxon>
        <taxon>Bacillati</taxon>
        <taxon>Actinomycetota</taxon>
        <taxon>Actinomycetes</taxon>
        <taxon>Propionibacteriales</taxon>
        <taxon>Nocardioidaceae</taxon>
        <taxon>Aeromicrobium</taxon>
    </lineage>
</organism>
<proteinExistence type="predicted"/>
<gene>
    <name evidence="3" type="ORF">GCM10009821_05410</name>
</gene>